<evidence type="ECO:0000256" key="14">
    <source>
        <dbReference type="ARBA" id="ARBA00025153"/>
    </source>
</evidence>
<comment type="cofactor">
    <cofactor evidence="18 19">
        <name>K(+)</name>
        <dbReference type="ChEBI" id="CHEBI:29103"/>
    </cofactor>
    <text evidence="18 19">Binds 1 potassium ion per subunit.</text>
</comment>
<feature type="binding site" evidence="17">
    <location>
        <position position="439"/>
    </location>
    <ligand>
        <name>AMP</name>
        <dbReference type="ChEBI" id="CHEBI:456215"/>
    </ligand>
</feature>
<protein>
    <recommendedName>
        <fullName evidence="19">Bifunctional NAD(P)H-hydrate repair enzyme</fullName>
    </recommendedName>
    <alternativeName>
        <fullName evidence="19">Nicotinamide nucleotide repair protein</fullName>
    </alternativeName>
    <domain>
        <recommendedName>
            <fullName evidence="19">ADP-dependent (S)-NAD(P)H-hydrate dehydratase</fullName>
            <ecNumber evidence="19">4.2.1.136</ecNumber>
        </recommendedName>
        <alternativeName>
            <fullName evidence="19">ADP-dependent NAD(P)HX dehydratase</fullName>
        </alternativeName>
    </domain>
    <domain>
        <recommendedName>
            <fullName evidence="19">NAD(P)H-hydrate epimerase</fullName>
            <ecNumber evidence="19">5.1.99.6</ecNumber>
        </recommendedName>
    </domain>
</protein>
<keyword evidence="5 18" id="KW-0479">Metal-binding</keyword>
<dbReference type="Gene3D" id="3.40.50.10260">
    <property type="entry name" value="YjeF N-terminal domain"/>
    <property type="match status" value="1"/>
</dbReference>
<reference evidence="23" key="1">
    <citation type="journal article" date="2019" name="Int. J. Syst. Evol. Microbiol.">
        <title>The Global Catalogue of Microorganisms (GCM) 10K type strain sequencing project: providing services to taxonomists for standard genome sequencing and annotation.</title>
        <authorList>
            <consortium name="The Broad Institute Genomics Platform"/>
            <consortium name="The Broad Institute Genome Sequencing Center for Infectious Disease"/>
            <person name="Wu L."/>
            <person name="Ma J."/>
        </authorList>
    </citation>
    <scope>NUCLEOTIDE SEQUENCE [LARGE SCALE GENOMIC DNA]</scope>
    <source>
        <strain evidence="23">KCTC 52924</strain>
    </source>
</reference>
<comment type="similarity">
    <text evidence="4 19">In the C-terminal section; belongs to the NnrD/CARKD family.</text>
</comment>
<sequence length="512" mass="56334">MKIFNTKEIYEADKFTLERQQISAEDLMEKAAVQIFNWMHTRLNGDQTQIYIFCGVGNNGGDGLVLARHLVQHGYRVTVCVVNFNEHRSKEFLINLDRLKEAKVWPKFLGESSIIPQLEKEAIIVDAIFGIGLKRAVAPWVLEVFREINKSNAFVLSIDIPSGLFMDHKVPNNDEAVKSSYLLSFQVPKLIFFLPDTGLFLDQWELLDIGLDTDFLMHAPSDYELIGKAEVLPFYRPRTKYTHKGTYGHVLIIGGSYGKIGAVLMAAKGSLYAGSGLVTAFVPKCGLVPLQSAFPELMVLTDINETEITNIDFNFTPTVIGIGVGMGTGTNAVKAFSLFLKNNKTPLVIDADGLNILAKNPDLFSDLPPQTVLTPHPKELERMLGKWKNDFDKLIKTKEFSKKHDCIVVIKGAHTITVYGDKGYVNSTGNPGMATGGSGDVLTGVITGLLAQGYATLEAAVFGVYLHGRAADIAIRECGFQALVATDIIAHLGKAYLDLFVDQVNSLQDEQA</sequence>
<evidence type="ECO:0000256" key="18">
    <source>
        <dbReference type="HAMAP-Rule" id="MF_01966"/>
    </source>
</evidence>
<feature type="binding site" evidence="17">
    <location>
        <position position="323"/>
    </location>
    <ligand>
        <name>(6S)-NADPHX</name>
        <dbReference type="ChEBI" id="CHEBI:64076"/>
    </ligand>
</feature>
<keyword evidence="8 17" id="KW-0521">NADP</keyword>
<evidence type="ECO:0000256" key="2">
    <source>
        <dbReference type="ARBA" id="ARBA00000909"/>
    </source>
</evidence>
<evidence type="ECO:0000256" key="6">
    <source>
        <dbReference type="ARBA" id="ARBA00022741"/>
    </source>
</evidence>
<feature type="binding site" evidence="18">
    <location>
        <position position="162"/>
    </location>
    <ligand>
        <name>K(+)</name>
        <dbReference type="ChEBI" id="CHEBI:29103"/>
    </ligand>
</feature>
<proteinExistence type="inferred from homology"/>
<evidence type="ECO:0000256" key="12">
    <source>
        <dbReference type="ARBA" id="ARBA00023239"/>
    </source>
</evidence>
<dbReference type="Pfam" id="PF01256">
    <property type="entry name" value="Carb_kinase"/>
    <property type="match status" value="1"/>
</dbReference>
<evidence type="ECO:0000256" key="10">
    <source>
        <dbReference type="ARBA" id="ARBA00023027"/>
    </source>
</evidence>
<comment type="caution">
    <text evidence="22">The sequence shown here is derived from an EMBL/GenBank/DDBJ whole genome shotgun (WGS) entry which is preliminary data.</text>
</comment>
<comment type="catalytic activity">
    <reaction evidence="1 18 19">
        <text>(6R)-NADHX = (6S)-NADHX</text>
        <dbReference type="Rhea" id="RHEA:32215"/>
        <dbReference type="ChEBI" id="CHEBI:64074"/>
        <dbReference type="ChEBI" id="CHEBI:64075"/>
        <dbReference type="EC" id="5.1.99.6"/>
    </reaction>
</comment>
<evidence type="ECO:0000256" key="4">
    <source>
        <dbReference type="ARBA" id="ARBA00009524"/>
    </source>
</evidence>
<dbReference type="InterPro" id="IPR017953">
    <property type="entry name" value="Carbohydrate_kinase_pred_CS"/>
</dbReference>
<accession>A0ABW5VM33</accession>
<keyword evidence="11 18" id="KW-0413">Isomerase</keyword>
<feature type="binding site" evidence="18">
    <location>
        <position position="126"/>
    </location>
    <ligand>
        <name>K(+)</name>
        <dbReference type="ChEBI" id="CHEBI:29103"/>
    </ligand>
</feature>
<evidence type="ECO:0000256" key="8">
    <source>
        <dbReference type="ARBA" id="ARBA00022857"/>
    </source>
</evidence>
<evidence type="ECO:0000256" key="1">
    <source>
        <dbReference type="ARBA" id="ARBA00000013"/>
    </source>
</evidence>
<evidence type="ECO:0000256" key="19">
    <source>
        <dbReference type="PIRNR" id="PIRNR017184"/>
    </source>
</evidence>
<organism evidence="22 23">
    <name type="scientific">Arenibacter antarcticus</name>
    <dbReference type="NCBI Taxonomy" id="2040469"/>
    <lineage>
        <taxon>Bacteria</taxon>
        <taxon>Pseudomonadati</taxon>
        <taxon>Bacteroidota</taxon>
        <taxon>Flavobacteriia</taxon>
        <taxon>Flavobacteriales</taxon>
        <taxon>Flavobacteriaceae</taxon>
        <taxon>Arenibacter</taxon>
    </lineage>
</organism>
<evidence type="ECO:0000256" key="3">
    <source>
        <dbReference type="ARBA" id="ARBA00006001"/>
    </source>
</evidence>
<feature type="binding site" evidence="18">
    <location>
        <position position="59"/>
    </location>
    <ligand>
        <name>K(+)</name>
        <dbReference type="ChEBI" id="CHEBI:29103"/>
    </ligand>
</feature>
<dbReference type="CDD" id="cd01171">
    <property type="entry name" value="YXKO-related"/>
    <property type="match status" value="1"/>
</dbReference>
<name>A0ABW5VM33_9FLAO</name>
<evidence type="ECO:0000256" key="5">
    <source>
        <dbReference type="ARBA" id="ARBA00022723"/>
    </source>
</evidence>
<dbReference type="PIRSF" id="PIRSF017184">
    <property type="entry name" value="Nnr"/>
    <property type="match status" value="1"/>
</dbReference>
<comment type="similarity">
    <text evidence="18">Belongs to the NnrE/AIBP family.</text>
</comment>
<dbReference type="SUPFAM" id="SSF53613">
    <property type="entry name" value="Ribokinase-like"/>
    <property type="match status" value="1"/>
</dbReference>
<feature type="binding site" evidence="18">
    <location>
        <position position="159"/>
    </location>
    <ligand>
        <name>(6S)-NADPHX</name>
        <dbReference type="ChEBI" id="CHEBI:64076"/>
    </ligand>
</feature>
<evidence type="ECO:0000256" key="7">
    <source>
        <dbReference type="ARBA" id="ARBA00022840"/>
    </source>
</evidence>
<dbReference type="InterPro" id="IPR004443">
    <property type="entry name" value="YjeF_N_dom"/>
</dbReference>
<dbReference type="NCBIfam" id="TIGR00196">
    <property type="entry name" value="yjeF_cterm"/>
    <property type="match status" value="1"/>
</dbReference>
<dbReference type="PANTHER" id="PTHR12592:SF0">
    <property type="entry name" value="ATP-DEPENDENT (S)-NAD(P)H-HYDRATE DEHYDRATASE"/>
    <property type="match status" value="1"/>
</dbReference>
<comment type="similarity">
    <text evidence="17">Belongs to the NnrD/CARKD family.</text>
</comment>
<dbReference type="HAMAP" id="MF_01966">
    <property type="entry name" value="NADHX_epimerase"/>
    <property type="match status" value="1"/>
</dbReference>
<dbReference type="InterPro" id="IPR030677">
    <property type="entry name" value="Nnr"/>
</dbReference>
<dbReference type="PROSITE" id="PS51383">
    <property type="entry name" value="YJEF_C_3"/>
    <property type="match status" value="1"/>
</dbReference>
<dbReference type="EC" id="4.2.1.136" evidence="19"/>
<comment type="catalytic activity">
    <reaction evidence="2 18 19">
        <text>(6R)-NADPHX = (6S)-NADPHX</text>
        <dbReference type="Rhea" id="RHEA:32227"/>
        <dbReference type="ChEBI" id="CHEBI:64076"/>
        <dbReference type="ChEBI" id="CHEBI:64077"/>
        <dbReference type="EC" id="5.1.99.6"/>
    </reaction>
</comment>
<evidence type="ECO:0000313" key="23">
    <source>
        <dbReference type="Proteomes" id="UP001597532"/>
    </source>
</evidence>
<dbReference type="PROSITE" id="PS51385">
    <property type="entry name" value="YJEF_N"/>
    <property type="match status" value="1"/>
</dbReference>
<feature type="domain" description="YjeF C-terminal" evidence="20">
    <location>
        <begin position="227"/>
        <end position="499"/>
    </location>
</feature>
<dbReference type="PANTHER" id="PTHR12592">
    <property type="entry name" value="ATP-DEPENDENT (S)-NAD(P)H-HYDRATE DEHYDRATASE FAMILY MEMBER"/>
    <property type="match status" value="1"/>
</dbReference>
<dbReference type="SUPFAM" id="SSF64153">
    <property type="entry name" value="YjeF N-terminal domain-like"/>
    <property type="match status" value="1"/>
</dbReference>
<comment type="catalytic activity">
    <reaction evidence="15 17 19">
        <text>(6S)-NADHX + ADP = AMP + phosphate + NADH + H(+)</text>
        <dbReference type="Rhea" id="RHEA:32223"/>
        <dbReference type="ChEBI" id="CHEBI:15378"/>
        <dbReference type="ChEBI" id="CHEBI:43474"/>
        <dbReference type="ChEBI" id="CHEBI:57945"/>
        <dbReference type="ChEBI" id="CHEBI:64074"/>
        <dbReference type="ChEBI" id="CHEBI:456215"/>
        <dbReference type="ChEBI" id="CHEBI:456216"/>
        <dbReference type="EC" id="4.2.1.136"/>
    </reaction>
</comment>
<feature type="binding site" evidence="17">
    <location>
        <position position="376"/>
    </location>
    <ligand>
        <name>(6S)-NADPHX</name>
        <dbReference type="ChEBI" id="CHEBI:64076"/>
    </ligand>
</feature>
<dbReference type="EMBL" id="JBHUOK010000033">
    <property type="protein sequence ID" value="MFD2791288.1"/>
    <property type="molecule type" value="Genomic_DNA"/>
</dbReference>
<keyword evidence="23" id="KW-1185">Reference proteome</keyword>
<feature type="binding site" evidence="17">
    <location>
        <position position="440"/>
    </location>
    <ligand>
        <name>(6S)-NADPHX</name>
        <dbReference type="ChEBI" id="CHEBI:64076"/>
    </ligand>
</feature>
<evidence type="ECO:0000256" key="15">
    <source>
        <dbReference type="ARBA" id="ARBA00048238"/>
    </source>
</evidence>
<dbReference type="InterPro" id="IPR029056">
    <property type="entry name" value="Ribokinase-like"/>
</dbReference>
<evidence type="ECO:0000259" key="21">
    <source>
        <dbReference type="PROSITE" id="PS51385"/>
    </source>
</evidence>
<comment type="function">
    <text evidence="18">Catalyzes the epimerization of the S- and R-forms of NAD(P)HX, a damaged form of NAD(P)H that is a result of enzymatic or heat-dependent hydration. This is a prerequisite for the S-specific NAD(P)H-hydrate dehydratase to allow the repair of both epimers of NAD(P)HX.</text>
</comment>
<evidence type="ECO:0000313" key="22">
    <source>
        <dbReference type="EMBL" id="MFD2791288.1"/>
    </source>
</evidence>
<evidence type="ECO:0000259" key="20">
    <source>
        <dbReference type="PROSITE" id="PS51383"/>
    </source>
</evidence>
<evidence type="ECO:0000256" key="11">
    <source>
        <dbReference type="ARBA" id="ARBA00023235"/>
    </source>
</evidence>
<dbReference type="HAMAP" id="MF_01965">
    <property type="entry name" value="NADHX_dehydratase"/>
    <property type="match status" value="1"/>
</dbReference>
<feature type="binding site" evidence="17">
    <location>
        <begin position="411"/>
        <end position="415"/>
    </location>
    <ligand>
        <name>AMP</name>
        <dbReference type="ChEBI" id="CHEBI:456215"/>
    </ligand>
</feature>
<keyword evidence="9 18" id="KW-0630">Potassium</keyword>
<dbReference type="Proteomes" id="UP001597532">
    <property type="component" value="Unassembled WGS sequence"/>
</dbReference>
<comment type="caution">
    <text evidence="18">Lacks conserved residue(s) required for the propagation of feature annotation.</text>
</comment>
<dbReference type="EC" id="5.1.99.6" evidence="19"/>
<dbReference type="Pfam" id="PF03853">
    <property type="entry name" value="YjeF_N"/>
    <property type="match status" value="1"/>
</dbReference>
<feature type="domain" description="YjeF N-terminal" evidence="21">
    <location>
        <begin position="9"/>
        <end position="217"/>
    </location>
</feature>
<evidence type="ECO:0000256" key="9">
    <source>
        <dbReference type="ARBA" id="ARBA00022958"/>
    </source>
</evidence>
<evidence type="ECO:0000256" key="17">
    <source>
        <dbReference type="HAMAP-Rule" id="MF_01965"/>
    </source>
</evidence>
<feature type="binding site" evidence="18">
    <location>
        <begin position="58"/>
        <end position="62"/>
    </location>
    <ligand>
        <name>(6S)-NADPHX</name>
        <dbReference type="ChEBI" id="CHEBI:64076"/>
    </ligand>
</feature>
<keyword evidence="12 17" id="KW-0456">Lyase</keyword>
<keyword evidence="10 17" id="KW-0520">NAD</keyword>
<evidence type="ECO:0000256" key="16">
    <source>
        <dbReference type="ARBA" id="ARBA00049209"/>
    </source>
</evidence>
<comment type="function">
    <text evidence="17">Catalyzes the dehydration of the S-form of NAD(P)HX at the expense of ADP, which is converted to AMP. Together with NAD(P)HX epimerase, which catalyzes the epimerization of the S- and R-forms, the enzyme allows the repair of both epimers of NAD(P)HX, a damaged form of NAD(P)H that is a result of enzymatic or heat-dependent hydration.</text>
</comment>
<comment type="similarity">
    <text evidence="3 19">In the N-terminal section; belongs to the NnrE/AIBP family.</text>
</comment>
<feature type="binding site" evidence="17">
    <location>
        <position position="262"/>
    </location>
    <ligand>
        <name>(6S)-NADPHX</name>
        <dbReference type="ChEBI" id="CHEBI:64076"/>
    </ligand>
</feature>
<keyword evidence="7 17" id="KW-0067">ATP-binding</keyword>
<keyword evidence="13" id="KW-0511">Multifunctional enzyme</keyword>
<comment type="function">
    <text evidence="14 19">Bifunctional enzyme that catalyzes the epimerization of the S- and R-forms of NAD(P)HX and the dehydration of the S-form of NAD(P)HX at the expense of ADP, which is converted to AMP. This allows the repair of both epimers of NAD(P)HX, a damaged form of NAD(P)H that is a result of enzymatic or heat-dependent hydration.</text>
</comment>
<dbReference type="InterPro" id="IPR036652">
    <property type="entry name" value="YjeF_N_dom_sf"/>
</dbReference>
<dbReference type="InterPro" id="IPR000631">
    <property type="entry name" value="CARKD"/>
</dbReference>
<keyword evidence="6 17" id="KW-0547">Nucleotide-binding</keyword>
<dbReference type="NCBIfam" id="TIGR00197">
    <property type="entry name" value="yjeF_nterm"/>
    <property type="match status" value="1"/>
</dbReference>
<evidence type="ECO:0000256" key="13">
    <source>
        <dbReference type="ARBA" id="ARBA00023268"/>
    </source>
</evidence>
<comment type="catalytic activity">
    <reaction evidence="16 17 19">
        <text>(6S)-NADPHX + ADP = AMP + phosphate + NADPH + H(+)</text>
        <dbReference type="Rhea" id="RHEA:32235"/>
        <dbReference type="ChEBI" id="CHEBI:15378"/>
        <dbReference type="ChEBI" id="CHEBI:43474"/>
        <dbReference type="ChEBI" id="CHEBI:57783"/>
        <dbReference type="ChEBI" id="CHEBI:64076"/>
        <dbReference type="ChEBI" id="CHEBI:456215"/>
        <dbReference type="ChEBI" id="CHEBI:456216"/>
        <dbReference type="EC" id="4.2.1.136"/>
    </reaction>
</comment>
<dbReference type="Gene3D" id="3.40.1190.20">
    <property type="match status" value="1"/>
</dbReference>
<gene>
    <name evidence="17" type="primary">nnrD</name>
    <name evidence="18" type="synonym">nnrE</name>
    <name evidence="22" type="ORF">ACFS1K_16060</name>
</gene>
<dbReference type="PROSITE" id="PS01050">
    <property type="entry name" value="YJEF_C_2"/>
    <property type="match status" value="1"/>
</dbReference>
<dbReference type="RefSeq" id="WP_251808498.1">
    <property type="nucleotide sequence ID" value="NZ_CP166679.1"/>
</dbReference>
<comment type="subunit">
    <text evidence="17">Homotetramer.</text>
</comment>
<comment type="cofactor">
    <cofactor evidence="17">
        <name>Mg(2+)</name>
        <dbReference type="ChEBI" id="CHEBI:18420"/>
    </cofactor>
</comment>
<feature type="binding site" evidence="18">
    <location>
        <begin position="130"/>
        <end position="136"/>
    </location>
    <ligand>
        <name>(6S)-NADPHX</name>
        <dbReference type="ChEBI" id="CHEBI:64076"/>
    </ligand>
</feature>